<dbReference type="PRINTS" id="PR00625">
    <property type="entry name" value="JDOMAIN"/>
</dbReference>
<protein>
    <submittedName>
        <fullName evidence="5">Chaperone protein DnaJ</fullName>
    </submittedName>
</protein>
<evidence type="ECO:0000256" key="2">
    <source>
        <dbReference type="SAM" id="MobiDB-lite"/>
    </source>
</evidence>
<dbReference type="PROSITE" id="PS50076">
    <property type="entry name" value="DNAJ_2"/>
    <property type="match status" value="1"/>
</dbReference>
<evidence type="ECO:0000256" key="1">
    <source>
        <dbReference type="SAM" id="Coils"/>
    </source>
</evidence>
<dbReference type="EMBL" id="CAXAMM010019458">
    <property type="protein sequence ID" value="CAK9045789.1"/>
    <property type="molecule type" value="Genomic_DNA"/>
</dbReference>
<gene>
    <name evidence="5" type="ORF">SCF082_LOCUS25859</name>
</gene>
<feature type="region of interest" description="Disordered" evidence="2">
    <location>
        <begin position="119"/>
        <end position="160"/>
    </location>
</feature>
<comment type="caution">
    <text evidence="5">The sequence shown here is derived from an EMBL/GenBank/DDBJ whole genome shotgun (WGS) entry which is preliminary data.</text>
</comment>
<feature type="compositionally biased region" description="Low complexity" evidence="2">
    <location>
        <begin position="128"/>
        <end position="160"/>
    </location>
</feature>
<dbReference type="PANTHER" id="PTHR43096">
    <property type="entry name" value="DNAJ HOMOLOG 1, MITOCHONDRIAL-RELATED"/>
    <property type="match status" value="1"/>
</dbReference>
<dbReference type="InterPro" id="IPR036869">
    <property type="entry name" value="J_dom_sf"/>
</dbReference>
<dbReference type="SUPFAM" id="SSF46565">
    <property type="entry name" value="Chaperone J-domain"/>
    <property type="match status" value="1"/>
</dbReference>
<feature type="chain" id="PRO_5047123511" evidence="3">
    <location>
        <begin position="24"/>
        <end position="282"/>
    </location>
</feature>
<evidence type="ECO:0000256" key="3">
    <source>
        <dbReference type="SAM" id="SignalP"/>
    </source>
</evidence>
<dbReference type="Proteomes" id="UP001642464">
    <property type="component" value="Unassembled WGS sequence"/>
</dbReference>
<evidence type="ECO:0000259" key="4">
    <source>
        <dbReference type="PROSITE" id="PS50076"/>
    </source>
</evidence>
<feature type="signal peptide" evidence="3">
    <location>
        <begin position="1"/>
        <end position="23"/>
    </location>
</feature>
<organism evidence="5 6">
    <name type="scientific">Durusdinium trenchii</name>
    <dbReference type="NCBI Taxonomy" id="1381693"/>
    <lineage>
        <taxon>Eukaryota</taxon>
        <taxon>Sar</taxon>
        <taxon>Alveolata</taxon>
        <taxon>Dinophyceae</taxon>
        <taxon>Suessiales</taxon>
        <taxon>Symbiodiniaceae</taxon>
        <taxon>Durusdinium</taxon>
    </lineage>
</organism>
<dbReference type="InterPro" id="IPR001623">
    <property type="entry name" value="DnaJ_domain"/>
</dbReference>
<evidence type="ECO:0000313" key="5">
    <source>
        <dbReference type="EMBL" id="CAK9045789.1"/>
    </source>
</evidence>
<keyword evidence="6" id="KW-1185">Reference proteome</keyword>
<keyword evidence="1" id="KW-0175">Coiled coil</keyword>
<feature type="domain" description="J" evidence="4">
    <location>
        <begin position="56"/>
        <end position="120"/>
    </location>
</feature>
<dbReference type="PANTHER" id="PTHR43096:SF10">
    <property type="entry name" value="CHAPERONE PROTEIN DNAJ A6, CHLOROPLASTIC"/>
    <property type="match status" value="1"/>
</dbReference>
<dbReference type="SMART" id="SM00271">
    <property type="entry name" value="DnaJ"/>
    <property type="match status" value="1"/>
</dbReference>
<name>A0ABP0M6J1_9DINO</name>
<proteinExistence type="predicted"/>
<keyword evidence="3" id="KW-0732">Signal</keyword>
<dbReference type="Pfam" id="PF00226">
    <property type="entry name" value="DnaJ"/>
    <property type="match status" value="1"/>
</dbReference>
<dbReference type="Gene3D" id="1.10.287.110">
    <property type="entry name" value="DnaJ domain"/>
    <property type="match status" value="1"/>
</dbReference>
<feature type="coiled-coil region" evidence="1">
    <location>
        <begin position="200"/>
        <end position="227"/>
    </location>
</feature>
<accession>A0ABP0M6J1</accession>
<sequence length="282" mass="32416">MARRVFQWHNVALVAGLIDLCGRLFPSSEVASLHTFCGLPANERCPHVLRRADADDYWSVLGVEPGTSVKEVKRVYRQRAKKEHPDVNKSPDALQRWRRLSDAYGKLIDPLYRKTWEQQAQSRKAESRGPSYKSSRSSYTWESKAPNFQSSGTTRSSRSQGFSEASKWAAAGWDAFRDLLQRAERAGASRSGESVAIRESRAARVELEKIQLKLQQLQQDEARFLDLTERFRRNGQKNEELDAGKRTLEIRSELAKTRKRARAVSEQVDYWRDIAASEMERR</sequence>
<dbReference type="CDD" id="cd06257">
    <property type="entry name" value="DnaJ"/>
    <property type="match status" value="1"/>
</dbReference>
<evidence type="ECO:0000313" key="6">
    <source>
        <dbReference type="Proteomes" id="UP001642464"/>
    </source>
</evidence>
<reference evidence="5 6" key="1">
    <citation type="submission" date="2024-02" db="EMBL/GenBank/DDBJ databases">
        <authorList>
            <person name="Chen Y."/>
            <person name="Shah S."/>
            <person name="Dougan E. K."/>
            <person name="Thang M."/>
            <person name="Chan C."/>
        </authorList>
    </citation>
    <scope>NUCLEOTIDE SEQUENCE [LARGE SCALE GENOMIC DNA]</scope>
</reference>